<reference evidence="1" key="2">
    <citation type="submission" date="2020-11" db="EMBL/GenBank/DDBJ databases">
        <authorList>
            <person name="McCartney M.A."/>
            <person name="Auch B."/>
            <person name="Kono T."/>
            <person name="Mallez S."/>
            <person name="Becker A."/>
            <person name="Gohl D.M."/>
            <person name="Silverstein K.A.T."/>
            <person name="Koren S."/>
            <person name="Bechman K.B."/>
            <person name="Herman A."/>
            <person name="Abrahante J.E."/>
            <person name="Garbe J."/>
        </authorList>
    </citation>
    <scope>NUCLEOTIDE SEQUENCE</scope>
    <source>
        <strain evidence="1">Duluth1</strain>
        <tissue evidence="1">Whole animal</tissue>
    </source>
</reference>
<keyword evidence="2" id="KW-1185">Reference proteome</keyword>
<name>A0A9D4LM05_DREPO</name>
<evidence type="ECO:0000313" key="1">
    <source>
        <dbReference type="EMBL" id="KAH3860184.1"/>
    </source>
</evidence>
<sequence>MPNAIESFLRVHEVVEELTFVLRVFLDFDSAVDDLFHFAPLSCQSSLLFGKQFMCLTFQSIKDYA</sequence>
<evidence type="ECO:0000313" key="2">
    <source>
        <dbReference type="Proteomes" id="UP000828390"/>
    </source>
</evidence>
<gene>
    <name evidence="1" type="ORF">DPMN_023076</name>
</gene>
<reference evidence="1" key="1">
    <citation type="journal article" date="2019" name="bioRxiv">
        <title>The Genome of the Zebra Mussel, Dreissena polymorpha: A Resource for Invasive Species Research.</title>
        <authorList>
            <person name="McCartney M.A."/>
            <person name="Auch B."/>
            <person name="Kono T."/>
            <person name="Mallez S."/>
            <person name="Zhang Y."/>
            <person name="Obille A."/>
            <person name="Becker A."/>
            <person name="Abrahante J.E."/>
            <person name="Garbe J."/>
            <person name="Badalamenti J.P."/>
            <person name="Herman A."/>
            <person name="Mangelson H."/>
            <person name="Liachko I."/>
            <person name="Sullivan S."/>
            <person name="Sone E.D."/>
            <person name="Koren S."/>
            <person name="Silverstein K.A.T."/>
            <person name="Beckman K.B."/>
            <person name="Gohl D.M."/>
        </authorList>
    </citation>
    <scope>NUCLEOTIDE SEQUENCE</scope>
    <source>
        <strain evidence="1">Duluth1</strain>
        <tissue evidence="1">Whole animal</tissue>
    </source>
</reference>
<protein>
    <submittedName>
        <fullName evidence="1">Uncharacterized protein</fullName>
    </submittedName>
</protein>
<dbReference type="EMBL" id="JAIWYP010000002">
    <property type="protein sequence ID" value="KAH3860184.1"/>
    <property type="molecule type" value="Genomic_DNA"/>
</dbReference>
<accession>A0A9D4LM05</accession>
<organism evidence="1 2">
    <name type="scientific">Dreissena polymorpha</name>
    <name type="common">Zebra mussel</name>
    <name type="synonym">Mytilus polymorpha</name>
    <dbReference type="NCBI Taxonomy" id="45954"/>
    <lineage>
        <taxon>Eukaryota</taxon>
        <taxon>Metazoa</taxon>
        <taxon>Spiralia</taxon>
        <taxon>Lophotrochozoa</taxon>
        <taxon>Mollusca</taxon>
        <taxon>Bivalvia</taxon>
        <taxon>Autobranchia</taxon>
        <taxon>Heteroconchia</taxon>
        <taxon>Euheterodonta</taxon>
        <taxon>Imparidentia</taxon>
        <taxon>Neoheterodontei</taxon>
        <taxon>Myida</taxon>
        <taxon>Dreissenoidea</taxon>
        <taxon>Dreissenidae</taxon>
        <taxon>Dreissena</taxon>
    </lineage>
</organism>
<dbReference type="AlphaFoldDB" id="A0A9D4LM05"/>
<proteinExistence type="predicted"/>
<dbReference type="Proteomes" id="UP000828390">
    <property type="component" value="Unassembled WGS sequence"/>
</dbReference>
<comment type="caution">
    <text evidence="1">The sequence shown here is derived from an EMBL/GenBank/DDBJ whole genome shotgun (WGS) entry which is preliminary data.</text>
</comment>